<dbReference type="InterPro" id="IPR010985">
    <property type="entry name" value="Ribbon_hlx_hlx"/>
</dbReference>
<dbReference type="SUPFAM" id="SSF47598">
    <property type="entry name" value="Ribbon-helix-helix"/>
    <property type="match status" value="1"/>
</dbReference>
<evidence type="ECO:0000313" key="2">
    <source>
        <dbReference type="EMBL" id="OGC15484.1"/>
    </source>
</evidence>
<dbReference type="Gene3D" id="1.10.1220.10">
    <property type="entry name" value="Met repressor-like"/>
    <property type="match status" value="1"/>
</dbReference>
<comment type="caution">
    <text evidence="2">The sequence shown here is derived from an EMBL/GenBank/DDBJ whole genome shotgun (WGS) entry which is preliminary data.</text>
</comment>
<dbReference type="InterPro" id="IPR013321">
    <property type="entry name" value="Arc_rbn_hlx_hlx"/>
</dbReference>
<sequence length="78" mass="9294">MANRRILTLSLPYETLKEVNEIAKEEKLSKSELFRQAVADFIGKIKWERASRYGRKIVMQNKISEKDIEKIVHDFRKK</sequence>
<evidence type="ECO:0000313" key="3">
    <source>
        <dbReference type="Proteomes" id="UP000177905"/>
    </source>
</evidence>
<protein>
    <recommendedName>
        <fullName evidence="1">Ribbon-helix-helix protein CopG domain-containing protein</fullName>
    </recommendedName>
</protein>
<dbReference type="EMBL" id="MEUA01000019">
    <property type="protein sequence ID" value="OGC15484.1"/>
    <property type="molecule type" value="Genomic_DNA"/>
</dbReference>
<organism evidence="2 3">
    <name type="scientific">candidate division WOR-1 bacterium RIFOXYB2_FULL_36_35</name>
    <dbReference type="NCBI Taxonomy" id="1802578"/>
    <lineage>
        <taxon>Bacteria</taxon>
        <taxon>Bacillati</taxon>
        <taxon>Saganbacteria</taxon>
    </lineage>
</organism>
<feature type="domain" description="Ribbon-helix-helix protein CopG" evidence="1">
    <location>
        <begin position="7"/>
        <end position="42"/>
    </location>
</feature>
<dbReference type="GO" id="GO:0006355">
    <property type="term" value="P:regulation of DNA-templated transcription"/>
    <property type="evidence" value="ECO:0007669"/>
    <property type="project" value="InterPro"/>
</dbReference>
<dbReference type="Pfam" id="PF01402">
    <property type="entry name" value="RHH_1"/>
    <property type="match status" value="1"/>
</dbReference>
<proteinExistence type="predicted"/>
<evidence type="ECO:0000259" key="1">
    <source>
        <dbReference type="Pfam" id="PF01402"/>
    </source>
</evidence>
<dbReference type="Proteomes" id="UP000177905">
    <property type="component" value="Unassembled WGS sequence"/>
</dbReference>
<accession>A0A1F4S4W7</accession>
<dbReference type="AlphaFoldDB" id="A0A1F4S4W7"/>
<reference evidence="2 3" key="1">
    <citation type="journal article" date="2016" name="Nat. Commun.">
        <title>Thousands of microbial genomes shed light on interconnected biogeochemical processes in an aquifer system.</title>
        <authorList>
            <person name="Anantharaman K."/>
            <person name="Brown C.T."/>
            <person name="Hug L.A."/>
            <person name="Sharon I."/>
            <person name="Castelle C.J."/>
            <person name="Probst A.J."/>
            <person name="Thomas B.C."/>
            <person name="Singh A."/>
            <person name="Wilkins M.J."/>
            <person name="Karaoz U."/>
            <person name="Brodie E.L."/>
            <person name="Williams K.H."/>
            <person name="Hubbard S.S."/>
            <person name="Banfield J.F."/>
        </authorList>
    </citation>
    <scope>NUCLEOTIDE SEQUENCE [LARGE SCALE GENOMIC DNA]</scope>
</reference>
<gene>
    <name evidence="2" type="ORF">A2290_03735</name>
</gene>
<dbReference type="InterPro" id="IPR002145">
    <property type="entry name" value="CopG"/>
</dbReference>
<name>A0A1F4S4W7_UNCSA</name>